<evidence type="ECO:0000313" key="6">
    <source>
        <dbReference type="Proteomes" id="UP000011863"/>
    </source>
</evidence>
<dbReference type="Pfam" id="PF01037">
    <property type="entry name" value="AsnC_trans_reg"/>
    <property type="match status" value="1"/>
</dbReference>
<dbReference type="Proteomes" id="UP000011863">
    <property type="component" value="Chromosome"/>
</dbReference>
<evidence type="ECO:0000256" key="2">
    <source>
        <dbReference type="ARBA" id="ARBA00023125"/>
    </source>
</evidence>
<dbReference type="Gene3D" id="3.30.70.920">
    <property type="match status" value="1"/>
</dbReference>
<dbReference type="GO" id="GO:0043565">
    <property type="term" value="F:sequence-specific DNA binding"/>
    <property type="evidence" value="ECO:0007669"/>
    <property type="project" value="InterPro"/>
</dbReference>
<dbReference type="InterPro" id="IPR036388">
    <property type="entry name" value="WH-like_DNA-bd_sf"/>
</dbReference>
<dbReference type="SUPFAM" id="SSF54909">
    <property type="entry name" value="Dimeric alpha+beta barrel"/>
    <property type="match status" value="1"/>
</dbReference>
<keyword evidence="1" id="KW-0805">Transcription regulation</keyword>
<dbReference type="InterPro" id="IPR036390">
    <property type="entry name" value="WH_DNA-bd_sf"/>
</dbReference>
<dbReference type="InterPro" id="IPR019888">
    <property type="entry name" value="Tscrpt_reg_AsnC-like"/>
</dbReference>
<dbReference type="SMART" id="SM00344">
    <property type="entry name" value="HTH_ASNC"/>
    <property type="match status" value="1"/>
</dbReference>
<keyword evidence="3" id="KW-0804">Transcription</keyword>
<reference evidence="5 6" key="1">
    <citation type="journal article" date="2013" name="Int. J. Syst. Evol. Microbiol.">
        <title>Ilumatobacter nonamiense sp. nov. and Ilumatobacter coccineum sp. nov., isolated from seashore sand.</title>
        <authorList>
            <person name="Matsumoto A."/>
            <person name="Kasai H."/>
            <person name="Matsuo Y."/>
            <person name="Shizuri Y."/>
            <person name="Ichikawa N."/>
            <person name="Fujita N."/>
            <person name="Omura S."/>
            <person name="Takahashi Y."/>
        </authorList>
    </citation>
    <scope>NUCLEOTIDE SEQUENCE [LARGE SCALE GENOMIC DNA]</scope>
    <source>
        <strain evidence="6">NBRC 103263 / KCTC 29153 / YM16-304</strain>
    </source>
</reference>
<dbReference type="AlphaFoldDB" id="A0A6C7E215"/>
<protein>
    <submittedName>
        <fullName evidence="5">Putative AsnC family transcriptional regulator</fullName>
    </submittedName>
</protein>
<dbReference type="PROSITE" id="PS50956">
    <property type="entry name" value="HTH_ASNC_2"/>
    <property type="match status" value="1"/>
</dbReference>
<dbReference type="SUPFAM" id="SSF46785">
    <property type="entry name" value="Winged helix' DNA-binding domain"/>
    <property type="match status" value="1"/>
</dbReference>
<dbReference type="EMBL" id="AP012057">
    <property type="protein sequence ID" value="BAN00883.1"/>
    <property type="molecule type" value="Genomic_DNA"/>
</dbReference>
<dbReference type="CDD" id="cd00090">
    <property type="entry name" value="HTH_ARSR"/>
    <property type="match status" value="1"/>
</dbReference>
<evidence type="ECO:0000313" key="5">
    <source>
        <dbReference type="EMBL" id="BAN00883.1"/>
    </source>
</evidence>
<evidence type="ECO:0000256" key="1">
    <source>
        <dbReference type="ARBA" id="ARBA00023015"/>
    </source>
</evidence>
<dbReference type="PANTHER" id="PTHR30154:SF34">
    <property type="entry name" value="TRANSCRIPTIONAL REGULATOR AZLB"/>
    <property type="match status" value="1"/>
</dbReference>
<evidence type="ECO:0000256" key="3">
    <source>
        <dbReference type="ARBA" id="ARBA00023163"/>
    </source>
</evidence>
<dbReference type="GO" id="GO:0043200">
    <property type="term" value="P:response to amino acid"/>
    <property type="evidence" value="ECO:0007669"/>
    <property type="project" value="TreeGrafter"/>
</dbReference>
<dbReference type="Pfam" id="PF13404">
    <property type="entry name" value="HTH_AsnC-type"/>
    <property type="match status" value="1"/>
</dbReference>
<dbReference type="KEGG" id="aym:YM304_05690"/>
<sequence length="150" mass="16354">MDDVDRAILHQLQVNGRIANNELAAIVGLSPSSCLRRVRNLEATGLITGYVALLDRDAVGSGYEALVWVTLREVTRTTMLDFEAAIADAPNITEASRMMGQPDYLLRVVAADAVAFETLYMDVLATLPHVQQLTSQLAMKVVKRSTALPL</sequence>
<dbReference type="OrthoDB" id="166264at2"/>
<organism evidence="5 6">
    <name type="scientific">Ilumatobacter coccineus (strain NBRC 103263 / KCTC 29153 / YM16-304)</name>
    <dbReference type="NCBI Taxonomy" id="1313172"/>
    <lineage>
        <taxon>Bacteria</taxon>
        <taxon>Bacillati</taxon>
        <taxon>Actinomycetota</taxon>
        <taxon>Acidimicrobiia</taxon>
        <taxon>Acidimicrobiales</taxon>
        <taxon>Ilumatobacteraceae</taxon>
        <taxon>Ilumatobacter</taxon>
    </lineage>
</organism>
<gene>
    <name evidence="5" type="ORF">YM304_05690</name>
</gene>
<accession>A0A6C7E215</accession>
<dbReference type="InterPro" id="IPR019887">
    <property type="entry name" value="Tscrpt_reg_AsnC/Lrp_C"/>
</dbReference>
<name>A0A6C7E215_ILUCY</name>
<dbReference type="InterPro" id="IPR019885">
    <property type="entry name" value="Tscrpt_reg_HTH_AsnC-type_CS"/>
</dbReference>
<dbReference type="InterPro" id="IPR000485">
    <property type="entry name" value="AsnC-type_HTH_dom"/>
</dbReference>
<dbReference type="RefSeq" id="WP_015440131.1">
    <property type="nucleotide sequence ID" value="NC_020520.1"/>
</dbReference>
<dbReference type="PROSITE" id="PS00519">
    <property type="entry name" value="HTH_ASNC_1"/>
    <property type="match status" value="1"/>
</dbReference>
<evidence type="ECO:0000259" key="4">
    <source>
        <dbReference type="PROSITE" id="PS50956"/>
    </source>
</evidence>
<keyword evidence="2" id="KW-0238">DNA-binding</keyword>
<dbReference type="PANTHER" id="PTHR30154">
    <property type="entry name" value="LEUCINE-RESPONSIVE REGULATORY PROTEIN"/>
    <property type="match status" value="1"/>
</dbReference>
<dbReference type="InterPro" id="IPR011991">
    <property type="entry name" value="ArsR-like_HTH"/>
</dbReference>
<dbReference type="Gene3D" id="1.10.10.10">
    <property type="entry name" value="Winged helix-like DNA-binding domain superfamily/Winged helix DNA-binding domain"/>
    <property type="match status" value="1"/>
</dbReference>
<feature type="domain" description="HTH asnC-type" evidence="4">
    <location>
        <begin position="1"/>
        <end position="64"/>
    </location>
</feature>
<dbReference type="GO" id="GO:0005829">
    <property type="term" value="C:cytosol"/>
    <property type="evidence" value="ECO:0007669"/>
    <property type="project" value="TreeGrafter"/>
</dbReference>
<proteinExistence type="predicted"/>
<dbReference type="InterPro" id="IPR011008">
    <property type="entry name" value="Dimeric_a/b-barrel"/>
</dbReference>
<keyword evidence="6" id="KW-1185">Reference proteome</keyword>
<dbReference type="PRINTS" id="PR00033">
    <property type="entry name" value="HTHASNC"/>
</dbReference>